<evidence type="ECO:0000256" key="1">
    <source>
        <dbReference type="SAM" id="Phobius"/>
    </source>
</evidence>
<evidence type="ECO:0000313" key="3">
    <source>
        <dbReference type="Proteomes" id="UP000050761"/>
    </source>
</evidence>
<keyword evidence="1" id="KW-0812">Transmembrane</keyword>
<dbReference type="Proteomes" id="UP000050761">
    <property type="component" value="Unassembled WGS sequence"/>
</dbReference>
<keyword evidence="1" id="KW-0472">Membrane</keyword>
<feature type="transmembrane region" description="Helical" evidence="1">
    <location>
        <begin position="55"/>
        <end position="74"/>
    </location>
</feature>
<accession>A0A3P7UCV6</accession>
<reference evidence="4" key="2">
    <citation type="submission" date="2019-09" db="UniProtKB">
        <authorList>
            <consortium name="WormBaseParasite"/>
        </authorList>
    </citation>
    <scope>IDENTIFICATION</scope>
</reference>
<proteinExistence type="predicted"/>
<sequence>MDYQPGILSGRPIFWCPDGEGNLPFCPSPSHSDEYVYCCQFFFLLGDTYPTCCRFPIYTGLLIAYILSAVVLLLRKYETFRSSGTDSLNHHFVPLWLFVYYLKT</sequence>
<name>A0A183F230_HELPZ</name>
<dbReference type="EMBL" id="UZAH01000091">
    <property type="protein sequence ID" value="VDO18533.1"/>
    <property type="molecule type" value="Genomic_DNA"/>
</dbReference>
<dbReference type="OrthoDB" id="5817941at2759"/>
<keyword evidence="3" id="KW-1185">Reference proteome</keyword>
<dbReference type="AlphaFoldDB" id="A0A183F230"/>
<evidence type="ECO:0000313" key="2">
    <source>
        <dbReference type="EMBL" id="VDO18533.1"/>
    </source>
</evidence>
<protein>
    <submittedName>
        <fullName evidence="4">Dolichyl-P-Glc:Glc(2)Man(9)GlcNAc(2)-PP-dolichol alpha-1,2-glucosyltransferase</fullName>
    </submittedName>
</protein>
<accession>A0A183F230</accession>
<evidence type="ECO:0000313" key="4">
    <source>
        <dbReference type="WBParaSite" id="HPBE_0000015001-mRNA-1"/>
    </source>
</evidence>
<organism evidence="3 4">
    <name type="scientific">Heligmosomoides polygyrus</name>
    <name type="common">Parasitic roundworm</name>
    <dbReference type="NCBI Taxonomy" id="6339"/>
    <lineage>
        <taxon>Eukaryota</taxon>
        <taxon>Metazoa</taxon>
        <taxon>Ecdysozoa</taxon>
        <taxon>Nematoda</taxon>
        <taxon>Chromadorea</taxon>
        <taxon>Rhabditida</taxon>
        <taxon>Rhabditina</taxon>
        <taxon>Rhabditomorpha</taxon>
        <taxon>Strongyloidea</taxon>
        <taxon>Heligmosomidae</taxon>
        <taxon>Heligmosomoides</taxon>
    </lineage>
</organism>
<keyword evidence="1" id="KW-1133">Transmembrane helix</keyword>
<gene>
    <name evidence="2" type="ORF">HPBE_LOCUS151</name>
</gene>
<reference evidence="2 3" key="1">
    <citation type="submission" date="2018-11" db="EMBL/GenBank/DDBJ databases">
        <authorList>
            <consortium name="Pathogen Informatics"/>
        </authorList>
    </citation>
    <scope>NUCLEOTIDE SEQUENCE [LARGE SCALE GENOMIC DNA]</scope>
</reference>
<dbReference type="WBParaSite" id="HPBE_0000015001-mRNA-1">
    <property type="protein sequence ID" value="HPBE_0000015001-mRNA-1"/>
    <property type="gene ID" value="HPBE_0000015001"/>
</dbReference>